<dbReference type="PROSITE" id="PS00671">
    <property type="entry name" value="D_2_HYDROXYACID_DH_3"/>
    <property type="match status" value="1"/>
</dbReference>
<gene>
    <name evidence="8" type="ORF">UY72_C0015G0004</name>
</gene>
<dbReference type="Gene3D" id="3.40.50.720">
    <property type="entry name" value="NAD(P)-binding Rossmann-like Domain"/>
    <property type="match status" value="2"/>
</dbReference>
<organism evidence="8 9">
    <name type="scientific">Candidatus Uhrbacteria bacterium GW2011_GWD2_52_7</name>
    <dbReference type="NCBI Taxonomy" id="1618989"/>
    <lineage>
        <taxon>Bacteria</taxon>
        <taxon>Candidatus Uhriibacteriota</taxon>
    </lineage>
</organism>
<proteinExistence type="inferred from homology"/>
<dbReference type="InterPro" id="IPR006140">
    <property type="entry name" value="D-isomer_DH_NAD-bd"/>
</dbReference>
<dbReference type="InterPro" id="IPR050857">
    <property type="entry name" value="D-2-hydroxyacid_DH"/>
</dbReference>
<comment type="caution">
    <text evidence="8">The sequence shown here is derived from an EMBL/GenBank/DDBJ whole genome shotgun (WGS) entry which is preliminary data.</text>
</comment>
<dbReference type="EMBL" id="LCRD01000015">
    <property type="protein sequence ID" value="KKW30307.1"/>
    <property type="molecule type" value="Genomic_DNA"/>
</dbReference>
<evidence type="ECO:0000259" key="6">
    <source>
        <dbReference type="Pfam" id="PF00389"/>
    </source>
</evidence>
<dbReference type="PROSITE" id="PS00065">
    <property type="entry name" value="D_2_HYDROXYACID_DH_1"/>
    <property type="match status" value="1"/>
</dbReference>
<dbReference type="Proteomes" id="UP000034846">
    <property type="component" value="Unassembled WGS sequence"/>
</dbReference>
<keyword evidence="4" id="KW-0520">NAD</keyword>
<dbReference type="Pfam" id="PF00389">
    <property type="entry name" value="2-Hacid_dh"/>
    <property type="match status" value="1"/>
</dbReference>
<dbReference type="InterPro" id="IPR036291">
    <property type="entry name" value="NAD(P)-bd_dom_sf"/>
</dbReference>
<dbReference type="InterPro" id="IPR006139">
    <property type="entry name" value="D-isomer_2_OHA_DH_cat_dom"/>
</dbReference>
<evidence type="ECO:0000313" key="9">
    <source>
        <dbReference type="Proteomes" id="UP000034846"/>
    </source>
</evidence>
<name>A0A0G1ZQ14_9BACT</name>
<keyword evidence="3 5" id="KW-0560">Oxidoreductase</keyword>
<protein>
    <recommendedName>
        <fullName evidence="10">D-isomer specific 2-hydroxyacid dehydrogenase NAD-binding protein</fullName>
    </recommendedName>
</protein>
<feature type="domain" description="D-isomer specific 2-hydroxyacid dehydrogenase catalytic" evidence="6">
    <location>
        <begin position="4"/>
        <end position="316"/>
    </location>
</feature>
<feature type="domain" description="D-isomer specific 2-hydroxyacid dehydrogenase NAD-binding" evidence="7">
    <location>
        <begin position="107"/>
        <end position="285"/>
    </location>
</feature>
<comment type="similarity">
    <text evidence="1 5">Belongs to the D-isomer specific 2-hydroxyacid dehydrogenase family.</text>
</comment>
<dbReference type="InterPro" id="IPR029752">
    <property type="entry name" value="D-isomer_DH_CS1"/>
</dbReference>
<dbReference type="SUPFAM" id="SSF52283">
    <property type="entry name" value="Formate/glycerate dehydrogenase catalytic domain-like"/>
    <property type="match status" value="1"/>
</dbReference>
<dbReference type="SUPFAM" id="SSF51735">
    <property type="entry name" value="NAD(P)-binding Rossmann-fold domains"/>
    <property type="match status" value="1"/>
</dbReference>
<reference evidence="8 9" key="1">
    <citation type="journal article" date="2015" name="Nature">
        <title>rRNA introns, odd ribosomes, and small enigmatic genomes across a large radiation of phyla.</title>
        <authorList>
            <person name="Brown C.T."/>
            <person name="Hug L.A."/>
            <person name="Thomas B.C."/>
            <person name="Sharon I."/>
            <person name="Castelle C.J."/>
            <person name="Singh A."/>
            <person name="Wilkins M.J."/>
            <person name="Williams K.H."/>
            <person name="Banfield J.F."/>
        </authorList>
    </citation>
    <scope>NUCLEOTIDE SEQUENCE [LARGE SCALE GENOMIC DNA]</scope>
</reference>
<accession>A0A0G1ZQ14</accession>
<dbReference type="PANTHER" id="PTHR42789:SF1">
    <property type="entry name" value="D-ISOMER SPECIFIC 2-HYDROXYACID DEHYDROGENASE FAMILY PROTEIN (AFU_ORTHOLOGUE AFUA_6G10090)"/>
    <property type="match status" value="1"/>
</dbReference>
<evidence type="ECO:0000256" key="3">
    <source>
        <dbReference type="ARBA" id="ARBA00023002"/>
    </source>
</evidence>
<dbReference type="GO" id="GO:0016616">
    <property type="term" value="F:oxidoreductase activity, acting on the CH-OH group of donors, NAD or NADP as acceptor"/>
    <property type="evidence" value="ECO:0007669"/>
    <property type="project" value="InterPro"/>
</dbReference>
<dbReference type="GO" id="GO:0008652">
    <property type="term" value="P:amino acid biosynthetic process"/>
    <property type="evidence" value="ECO:0007669"/>
    <property type="project" value="UniProtKB-KW"/>
</dbReference>
<keyword evidence="2" id="KW-0028">Amino-acid biosynthesis</keyword>
<evidence type="ECO:0000256" key="5">
    <source>
        <dbReference type="RuleBase" id="RU003719"/>
    </source>
</evidence>
<dbReference type="InterPro" id="IPR029753">
    <property type="entry name" value="D-isomer_DH_CS"/>
</dbReference>
<sequence>MTKIFVTRNIPSIGLEMLRKSGKANIEVYSEDAVIPRETLLRKVKGVDILISILTDKIDAEVMDAAGPQLHLIANYAVGFDNIDLQAAKERNITVSNAPTPEISESVAEHVVESDQFARDGKYHGWGPELLLGSDVVGKTLGIIGTGAIGSSLARRFHTGFGVRVLYHDMKRNEKLEAETAAQFVENDELLQKSDFVSLHVPLLPSTTHLIGERELSLMKPTAFLINTSRGPVINTHALVVALKRKQIGGAGLDVYECEPELACDLKDAQALKSFSNVIITPHTASATVETRDAMSKQVALNILAFLDGKTPPNIVQTTP</sequence>
<dbReference type="PROSITE" id="PS00670">
    <property type="entry name" value="D_2_HYDROXYACID_DH_2"/>
    <property type="match status" value="1"/>
</dbReference>
<evidence type="ECO:0000256" key="2">
    <source>
        <dbReference type="ARBA" id="ARBA00022605"/>
    </source>
</evidence>
<dbReference type="GO" id="GO:0051287">
    <property type="term" value="F:NAD binding"/>
    <property type="evidence" value="ECO:0007669"/>
    <property type="project" value="InterPro"/>
</dbReference>
<evidence type="ECO:0008006" key="10">
    <source>
        <dbReference type="Google" id="ProtNLM"/>
    </source>
</evidence>
<evidence type="ECO:0000256" key="4">
    <source>
        <dbReference type="ARBA" id="ARBA00023027"/>
    </source>
</evidence>
<evidence type="ECO:0000259" key="7">
    <source>
        <dbReference type="Pfam" id="PF02826"/>
    </source>
</evidence>
<dbReference type="AlphaFoldDB" id="A0A0G1ZQ14"/>
<evidence type="ECO:0000313" key="8">
    <source>
        <dbReference type="EMBL" id="KKW30307.1"/>
    </source>
</evidence>
<dbReference type="PATRIC" id="fig|1618989.3.peg.268"/>
<dbReference type="PANTHER" id="PTHR42789">
    <property type="entry name" value="D-ISOMER SPECIFIC 2-HYDROXYACID DEHYDROGENASE FAMILY PROTEIN (AFU_ORTHOLOGUE AFUA_6G10090)"/>
    <property type="match status" value="1"/>
</dbReference>
<dbReference type="CDD" id="cd05301">
    <property type="entry name" value="GDH"/>
    <property type="match status" value="1"/>
</dbReference>
<dbReference type="FunFam" id="3.40.50.720:FF:000203">
    <property type="entry name" value="D-3-phosphoglycerate dehydrogenase (SerA)"/>
    <property type="match status" value="1"/>
</dbReference>
<dbReference type="Pfam" id="PF02826">
    <property type="entry name" value="2-Hacid_dh_C"/>
    <property type="match status" value="1"/>
</dbReference>
<evidence type="ECO:0000256" key="1">
    <source>
        <dbReference type="ARBA" id="ARBA00005854"/>
    </source>
</evidence>